<sequence>MGEVGHTFTGFVFLNLPLVIIIYFIYHTFVHQTLENYLPAFLQDGTEVSYVYAIV</sequence>
<dbReference type="AlphaFoldDB" id="R7Z9P5"/>
<proteinExistence type="predicted"/>
<keyword evidence="1" id="KW-0812">Transmembrane</keyword>
<dbReference type="EMBL" id="AQPX01000027">
    <property type="protein sequence ID" value="EON70848.1"/>
    <property type="molecule type" value="Genomic_DNA"/>
</dbReference>
<feature type="transmembrane region" description="Helical" evidence="1">
    <location>
        <begin position="6"/>
        <end position="26"/>
    </location>
</feature>
<comment type="caution">
    <text evidence="2">The sequence shown here is derived from an EMBL/GenBank/DDBJ whole genome shotgun (WGS) entry which is preliminary data.</text>
</comment>
<dbReference type="Pfam" id="PF13803">
    <property type="entry name" value="DUF4184"/>
    <property type="match status" value="1"/>
</dbReference>
<reference evidence="2 3" key="1">
    <citation type="submission" date="2013-04" db="EMBL/GenBank/DDBJ databases">
        <title>Draft genome of the heavy metal tolerant bacterium Lysinibacillus sphaericus strain OT4b.31.</title>
        <authorList>
            <person name="Pena-Montenegro T.D."/>
            <person name="Dussan J."/>
        </authorList>
    </citation>
    <scope>NUCLEOTIDE SEQUENCE [LARGE SCALE GENOMIC DNA]</scope>
    <source>
        <strain evidence="2 3">OT4b.31</strain>
    </source>
</reference>
<dbReference type="InterPro" id="IPR025238">
    <property type="entry name" value="DUF4184"/>
</dbReference>
<gene>
    <name evidence="2" type="ORF">H131_19272</name>
</gene>
<protein>
    <submittedName>
        <fullName evidence="2">Uncharacterized protein</fullName>
    </submittedName>
</protein>
<dbReference type="HOGENOM" id="CLU_3026904_0_0_9"/>
<accession>R7Z9P5</accession>
<keyword evidence="1" id="KW-0472">Membrane</keyword>
<name>R7Z9P5_LYSSH</name>
<evidence type="ECO:0000313" key="3">
    <source>
        <dbReference type="Proteomes" id="UP000013911"/>
    </source>
</evidence>
<dbReference type="Proteomes" id="UP000013911">
    <property type="component" value="Unassembled WGS sequence"/>
</dbReference>
<organism evidence="2 3">
    <name type="scientific">Lysinibacillus sphaericus OT4b.31</name>
    <dbReference type="NCBI Taxonomy" id="1285586"/>
    <lineage>
        <taxon>Bacteria</taxon>
        <taxon>Bacillati</taxon>
        <taxon>Bacillota</taxon>
        <taxon>Bacilli</taxon>
        <taxon>Bacillales</taxon>
        <taxon>Bacillaceae</taxon>
        <taxon>Lysinibacillus</taxon>
    </lineage>
</organism>
<evidence type="ECO:0000256" key="1">
    <source>
        <dbReference type="SAM" id="Phobius"/>
    </source>
</evidence>
<keyword evidence="1" id="KW-1133">Transmembrane helix</keyword>
<dbReference type="PATRIC" id="fig|1285586.5.peg.4016"/>
<evidence type="ECO:0000313" key="2">
    <source>
        <dbReference type="EMBL" id="EON70848.1"/>
    </source>
</evidence>